<reference evidence="3 4" key="1">
    <citation type="submission" date="2024-09" db="EMBL/GenBank/DDBJ databases">
        <authorList>
            <person name="Sun Q."/>
            <person name="Mori K."/>
        </authorList>
    </citation>
    <scope>NUCLEOTIDE SEQUENCE [LARGE SCALE GENOMIC DNA]</scope>
    <source>
        <strain evidence="3 4">NCAIM B.02604</strain>
    </source>
</reference>
<dbReference type="GO" id="GO:0016853">
    <property type="term" value="F:isomerase activity"/>
    <property type="evidence" value="ECO:0007669"/>
    <property type="project" value="UniProtKB-KW"/>
</dbReference>
<organism evidence="3 4">
    <name type="scientific">Micrococcoides hystricis</name>
    <dbReference type="NCBI Taxonomy" id="1572761"/>
    <lineage>
        <taxon>Bacteria</taxon>
        <taxon>Bacillati</taxon>
        <taxon>Actinomycetota</taxon>
        <taxon>Actinomycetes</taxon>
        <taxon>Micrococcales</taxon>
        <taxon>Micrococcaceae</taxon>
        <taxon>Micrococcoides</taxon>
    </lineage>
</organism>
<comment type="caution">
    <text evidence="3">The sequence shown here is derived from an EMBL/GenBank/DDBJ whole genome shotgun (WGS) entry which is preliminary data.</text>
</comment>
<keyword evidence="4" id="KW-1185">Reference proteome</keyword>
<accession>A0ABV6PCI8</accession>
<proteinExistence type="predicted"/>
<keyword evidence="1" id="KW-0119">Carbohydrate metabolism</keyword>
<dbReference type="InterPro" id="IPR036237">
    <property type="entry name" value="Xyl_isomerase-like_sf"/>
</dbReference>
<evidence type="ECO:0000313" key="3">
    <source>
        <dbReference type="EMBL" id="MFC0582818.1"/>
    </source>
</evidence>
<keyword evidence="3" id="KW-0413">Isomerase</keyword>
<dbReference type="Proteomes" id="UP001589862">
    <property type="component" value="Unassembled WGS sequence"/>
</dbReference>
<protein>
    <submittedName>
        <fullName evidence="3">Sugar phosphate isomerase/epimerase family protein</fullName>
    </submittedName>
</protein>
<dbReference type="PANTHER" id="PTHR12110:SF48">
    <property type="entry name" value="BLL3656 PROTEIN"/>
    <property type="match status" value="1"/>
</dbReference>
<evidence type="ECO:0000256" key="1">
    <source>
        <dbReference type="ARBA" id="ARBA00023277"/>
    </source>
</evidence>
<gene>
    <name evidence="3" type="ORF">ACFFFR_10590</name>
</gene>
<name>A0ABV6PCI8_9MICC</name>
<dbReference type="Pfam" id="PF01261">
    <property type="entry name" value="AP_endonuc_2"/>
    <property type="match status" value="1"/>
</dbReference>
<dbReference type="InterPro" id="IPR013022">
    <property type="entry name" value="Xyl_isomerase-like_TIM-brl"/>
</dbReference>
<feature type="domain" description="Xylose isomerase-like TIM barrel" evidence="2">
    <location>
        <begin position="22"/>
        <end position="255"/>
    </location>
</feature>
<dbReference type="Gene3D" id="3.20.20.150">
    <property type="entry name" value="Divalent-metal-dependent TIM barrel enzymes"/>
    <property type="match status" value="1"/>
</dbReference>
<dbReference type="SUPFAM" id="SSF51658">
    <property type="entry name" value="Xylose isomerase-like"/>
    <property type="match status" value="1"/>
</dbReference>
<sequence>MTASPIGLAALTVLDKDPIEQVELAEKHGFDTIGVRLIPATPTTAAYRLHEEPAQLTRVLKRLADSPVTVFDVEIIRLNADYAKQDFRPFLETSQALGAKAVLVSGDDEDPSRLVDSYADFAQQCAAHGLAASLEPMSWTAVPNVQRAIQIVSQADGPGRSILIDTLHTGRSTTTLEDIRCIPAEWIHYAQVCDAPVPTPESMDEIIRQAREERLPAGEGGLDLVGMIAALPAGTPLSVELPNERRRQQLGDEQWLPQLLAATKAVEQAANTRRVA</sequence>
<evidence type="ECO:0000313" key="4">
    <source>
        <dbReference type="Proteomes" id="UP001589862"/>
    </source>
</evidence>
<dbReference type="RefSeq" id="WP_377460281.1">
    <property type="nucleotide sequence ID" value="NZ_JBHLUB010000032.1"/>
</dbReference>
<dbReference type="PANTHER" id="PTHR12110">
    <property type="entry name" value="HYDROXYPYRUVATE ISOMERASE"/>
    <property type="match status" value="1"/>
</dbReference>
<evidence type="ECO:0000259" key="2">
    <source>
        <dbReference type="Pfam" id="PF01261"/>
    </source>
</evidence>
<dbReference type="EMBL" id="JBHLUB010000032">
    <property type="protein sequence ID" value="MFC0582818.1"/>
    <property type="molecule type" value="Genomic_DNA"/>
</dbReference>
<dbReference type="InterPro" id="IPR050312">
    <property type="entry name" value="IolE/XylAMocC-like"/>
</dbReference>